<proteinExistence type="predicted"/>
<reference evidence="1" key="1">
    <citation type="journal article" date="2013" name="Nat. Commun.">
        <title>Whole-genome sequencing of Oryza brachyantha reveals mechanisms underlying Oryza genome evolution.</title>
        <authorList>
            <person name="Chen J."/>
            <person name="Huang Q."/>
            <person name="Gao D."/>
            <person name="Wang J."/>
            <person name="Lang Y."/>
            <person name="Liu T."/>
            <person name="Li B."/>
            <person name="Bai Z."/>
            <person name="Luis Goicoechea J."/>
            <person name="Liang C."/>
            <person name="Chen C."/>
            <person name="Zhang W."/>
            <person name="Sun S."/>
            <person name="Liao Y."/>
            <person name="Zhang X."/>
            <person name="Yang L."/>
            <person name="Song C."/>
            <person name="Wang M."/>
            <person name="Shi J."/>
            <person name="Liu G."/>
            <person name="Liu J."/>
            <person name="Zhou H."/>
            <person name="Zhou W."/>
            <person name="Yu Q."/>
            <person name="An N."/>
            <person name="Chen Y."/>
            <person name="Cai Q."/>
            <person name="Wang B."/>
            <person name="Liu B."/>
            <person name="Min J."/>
            <person name="Huang Y."/>
            <person name="Wu H."/>
            <person name="Li Z."/>
            <person name="Zhang Y."/>
            <person name="Yin Y."/>
            <person name="Song W."/>
            <person name="Jiang J."/>
            <person name="Jackson S.A."/>
            <person name="Wing R.A."/>
            <person name="Wang J."/>
            <person name="Chen M."/>
        </authorList>
    </citation>
    <scope>NUCLEOTIDE SEQUENCE [LARGE SCALE GENOMIC DNA]</scope>
    <source>
        <strain evidence="1">cv. IRGC 101232</strain>
    </source>
</reference>
<dbReference type="Gramene" id="OB05G24040.1">
    <property type="protein sequence ID" value="OB05G24040.1"/>
    <property type="gene ID" value="OB05G24040"/>
</dbReference>
<dbReference type="EnsemblPlants" id="OB05G24040.1">
    <property type="protein sequence ID" value="OB05G24040.1"/>
    <property type="gene ID" value="OB05G24040"/>
</dbReference>
<name>J3M730_ORYBR</name>
<evidence type="ECO:0000313" key="2">
    <source>
        <dbReference type="Proteomes" id="UP000006038"/>
    </source>
</evidence>
<dbReference type="HOGENOM" id="CLU_2907708_0_0_1"/>
<sequence>MTHILPLQTKCFFSVFYFLPRSVEFQGIYFLLRLCFVFHRVCSCDKFWIWIVLSRAMLAGCP</sequence>
<accession>J3M730</accession>
<evidence type="ECO:0000313" key="1">
    <source>
        <dbReference type="EnsemblPlants" id="OB05G24040.1"/>
    </source>
</evidence>
<reference evidence="1" key="2">
    <citation type="submission" date="2013-04" db="UniProtKB">
        <authorList>
            <consortium name="EnsemblPlants"/>
        </authorList>
    </citation>
    <scope>IDENTIFICATION</scope>
</reference>
<protein>
    <submittedName>
        <fullName evidence="1">Uncharacterized protein</fullName>
    </submittedName>
</protein>
<dbReference type="Proteomes" id="UP000006038">
    <property type="component" value="Chromosome 5"/>
</dbReference>
<keyword evidence="2" id="KW-1185">Reference proteome</keyword>
<organism evidence="1">
    <name type="scientific">Oryza brachyantha</name>
    <name type="common">malo sina</name>
    <dbReference type="NCBI Taxonomy" id="4533"/>
    <lineage>
        <taxon>Eukaryota</taxon>
        <taxon>Viridiplantae</taxon>
        <taxon>Streptophyta</taxon>
        <taxon>Embryophyta</taxon>
        <taxon>Tracheophyta</taxon>
        <taxon>Spermatophyta</taxon>
        <taxon>Magnoliopsida</taxon>
        <taxon>Liliopsida</taxon>
        <taxon>Poales</taxon>
        <taxon>Poaceae</taxon>
        <taxon>BOP clade</taxon>
        <taxon>Oryzoideae</taxon>
        <taxon>Oryzeae</taxon>
        <taxon>Oryzinae</taxon>
        <taxon>Oryza</taxon>
    </lineage>
</organism>
<dbReference type="AlphaFoldDB" id="J3M730"/>